<name>A0A8S5U5V2_9CAUD</name>
<evidence type="ECO:0000313" key="2">
    <source>
        <dbReference type="EMBL" id="DAF89857.1"/>
    </source>
</evidence>
<organism evidence="2">
    <name type="scientific">Siphoviridae sp. cteLh2</name>
    <dbReference type="NCBI Taxonomy" id="2825590"/>
    <lineage>
        <taxon>Viruses</taxon>
        <taxon>Duplodnaviria</taxon>
        <taxon>Heunggongvirae</taxon>
        <taxon>Uroviricota</taxon>
        <taxon>Caudoviricetes</taxon>
    </lineage>
</organism>
<evidence type="ECO:0000256" key="1">
    <source>
        <dbReference type="SAM" id="Phobius"/>
    </source>
</evidence>
<keyword evidence="1" id="KW-0812">Transmembrane</keyword>
<keyword evidence="1" id="KW-1133">Transmembrane helix</keyword>
<reference evidence="2" key="1">
    <citation type="journal article" date="2021" name="Proc. Natl. Acad. Sci. U.S.A.">
        <title>A Catalog of Tens of Thousands of Viruses from Human Metagenomes Reveals Hidden Associations with Chronic Diseases.</title>
        <authorList>
            <person name="Tisza M.J."/>
            <person name="Buck C.B."/>
        </authorList>
    </citation>
    <scope>NUCLEOTIDE SEQUENCE</scope>
    <source>
        <strain evidence="2">CteLh2</strain>
    </source>
</reference>
<accession>A0A8S5U5V2</accession>
<proteinExistence type="predicted"/>
<keyword evidence="1" id="KW-0472">Membrane</keyword>
<sequence>MENIQERVNDHEQRIRRLEESDIEQKIKLTNIEKSQAEIKLMINEGNNKLLQTLIDNNTTRNESKLLDRKEIWGIVALVVGALLTYLGLK</sequence>
<dbReference type="EMBL" id="BK016017">
    <property type="protein sequence ID" value="DAF89857.1"/>
    <property type="molecule type" value="Genomic_DNA"/>
</dbReference>
<protein>
    <submittedName>
        <fullName evidence="2">Uncharacterized protein</fullName>
    </submittedName>
</protein>
<feature type="transmembrane region" description="Helical" evidence="1">
    <location>
        <begin position="72"/>
        <end position="89"/>
    </location>
</feature>